<reference evidence="5 6" key="1">
    <citation type="journal article" date="2023" name="Commun. Biol.">
        <title>Genome analysis of Parmales, the sister group of diatoms, reveals the evolutionary specialization of diatoms from phago-mixotrophs to photoautotrophs.</title>
        <authorList>
            <person name="Ban H."/>
            <person name="Sato S."/>
            <person name="Yoshikawa S."/>
            <person name="Yamada K."/>
            <person name="Nakamura Y."/>
            <person name="Ichinomiya M."/>
            <person name="Sato N."/>
            <person name="Blanc-Mathieu R."/>
            <person name="Endo H."/>
            <person name="Kuwata A."/>
            <person name="Ogata H."/>
        </authorList>
    </citation>
    <scope>NUCLEOTIDE SEQUENCE [LARGE SCALE GENOMIC DNA]</scope>
</reference>
<comment type="caution">
    <text evidence="5">The sequence shown here is derived from an EMBL/GenBank/DDBJ whole genome shotgun (WGS) entry which is preliminary data.</text>
</comment>
<dbReference type="EMBL" id="BRYB01006441">
    <property type="protein sequence ID" value="GMI57751.1"/>
    <property type="molecule type" value="Genomic_DNA"/>
</dbReference>
<accession>A0ABQ6NCJ9</accession>
<dbReference type="InterPro" id="IPR013154">
    <property type="entry name" value="ADH-like_N"/>
</dbReference>
<keyword evidence="3" id="KW-0520">NAD</keyword>
<evidence type="ECO:0000259" key="4">
    <source>
        <dbReference type="Pfam" id="PF08240"/>
    </source>
</evidence>
<sequence>YTYVSSELPALVSAEWNVGGSAKSACGHSMGGHGALAVALRDPGGWCAVSALAPVCNPSKSSWGSKAFEGYLGSAAAGAKYDATELLSASHAARFDEILIDQGGADEFLAHGGARAGFDADELRPGALKAKGEEVGVNVNPLTEEEITVGVPQAGEVRVKVVANALCHTDVYTLDGLDPEGLFPCILGHEAGCIVESVGPGVTSVAPGDHVVPAYTPQCAQPSCIFCQSPKTNLCPAIRGTQGNGVMPDG</sequence>
<dbReference type="SUPFAM" id="SSF53474">
    <property type="entry name" value="alpha/beta-Hydrolases"/>
    <property type="match status" value="1"/>
</dbReference>
<dbReference type="PANTHER" id="PTHR43880">
    <property type="entry name" value="ALCOHOL DEHYDROGENASE"/>
    <property type="match status" value="1"/>
</dbReference>
<evidence type="ECO:0000313" key="6">
    <source>
        <dbReference type="Proteomes" id="UP001165060"/>
    </source>
</evidence>
<dbReference type="Proteomes" id="UP001165060">
    <property type="component" value="Unassembled WGS sequence"/>
</dbReference>
<evidence type="ECO:0000256" key="3">
    <source>
        <dbReference type="ARBA" id="ARBA00023027"/>
    </source>
</evidence>
<evidence type="ECO:0000256" key="2">
    <source>
        <dbReference type="ARBA" id="ARBA00022833"/>
    </source>
</evidence>
<dbReference type="Pfam" id="PF08240">
    <property type="entry name" value="ADH_N"/>
    <property type="match status" value="1"/>
</dbReference>
<dbReference type="SUPFAM" id="SSF50129">
    <property type="entry name" value="GroES-like"/>
    <property type="match status" value="1"/>
</dbReference>
<dbReference type="Gene3D" id="3.40.50.1820">
    <property type="entry name" value="alpha/beta hydrolase"/>
    <property type="match status" value="1"/>
</dbReference>
<gene>
    <name evidence="5" type="ORF">TeGR_g10935</name>
</gene>
<dbReference type="Gene3D" id="3.90.180.10">
    <property type="entry name" value="Medium-chain alcohol dehydrogenases, catalytic domain"/>
    <property type="match status" value="1"/>
</dbReference>
<organism evidence="5 6">
    <name type="scientific">Tetraparma gracilis</name>
    <dbReference type="NCBI Taxonomy" id="2962635"/>
    <lineage>
        <taxon>Eukaryota</taxon>
        <taxon>Sar</taxon>
        <taxon>Stramenopiles</taxon>
        <taxon>Ochrophyta</taxon>
        <taxon>Bolidophyceae</taxon>
        <taxon>Parmales</taxon>
        <taxon>Triparmaceae</taxon>
        <taxon>Tetraparma</taxon>
    </lineage>
</organism>
<proteinExistence type="predicted"/>
<feature type="domain" description="Alcohol dehydrogenase-like N-terminal" evidence="4">
    <location>
        <begin position="154"/>
        <end position="246"/>
    </location>
</feature>
<dbReference type="Pfam" id="PF00756">
    <property type="entry name" value="Esterase"/>
    <property type="match status" value="1"/>
</dbReference>
<name>A0ABQ6NCJ9_9STRA</name>
<dbReference type="PANTHER" id="PTHR43880:SF12">
    <property type="entry name" value="ALCOHOL DEHYDROGENASE CLASS-3"/>
    <property type="match status" value="1"/>
</dbReference>
<keyword evidence="1" id="KW-0479">Metal-binding</keyword>
<evidence type="ECO:0000313" key="5">
    <source>
        <dbReference type="EMBL" id="GMI57751.1"/>
    </source>
</evidence>
<dbReference type="InterPro" id="IPR029058">
    <property type="entry name" value="AB_hydrolase_fold"/>
</dbReference>
<evidence type="ECO:0000256" key="1">
    <source>
        <dbReference type="ARBA" id="ARBA00022723"/>
    </source>
</evidence>
<dbReference type="InterPro" id="IPR000801">
    <property type="entry name" value="Esterase-like"/>
</dbReference>
<dbReference type="InterPro" id="IPR011032">
    <property type="entry name" value="GroES-like_sf"/>
</dbReference>
<keyword evidence="2" id="KW-0862">Zinc</keyword>
<feature type="non-terminal residue" evidence="5">
    <location>
        <position position="1"/>
    </location>
</feature>
<protein>
    <recommendedName>
        <fullName evidence="4">Alcohol dehydrogenase-like N-terminal domain-containing protein</fullName>
    </recommendedName>
</protein>
<keyword evidence="6" id="KW-1185">Reference proteome</keyword>